<sequence>MRSPTATSPTEFISGNANYLKLLLVWGLFGCGEEVSDGREPPSSASPPPARQECSTFQHCVRNPTTCTANTSRSGQPRSPVSLNRR</sequence>
<protein>
    <submittedName>
        <fullName evidence="2">Uncharacterized protein</fullName>
    </submittedName>
</protein>
<accession>A0A5B7JZ95</accession>
<dbReference type="EMBL" id="VSRR010135956">
    <property type="protein sequence ID" value="MPD03402.1"/>
    <property type="molecule type" value="Genomic_DNA"/>
</dbReference>
<keyword evidence="3" id="KW-1185">Reference proteome</keyword>
<dbReference type="Proteomes" id="UP000324222">
    <property type="component" value="Unassembled WGS sequence"/>
</dbReference>
<proteinExistence type="predicted"/>
<name>A0A5B7JZ95_PORTR</name>
<gene>
    <name evidence="2" type="ORF">E2C01_099040</name>
</gene>
<comment type="caution">
    <text evidence="2">The sequence shown here is derived from an EMBL/GenBank/DDBJ whole genome shotgun (WGS) entry which is preliminary data.</text>
</comment>
<feature type="region of interest" description="Disordered" evidence="1">
    <location>
        <begin position="66"/>
        <end position="86"/>
    </location>
</feature>
<organism evidence="2 3">
    <name type="scientific">Portunus trituberculatus</name>
    <name type="common">Swimming crab</name>
    <name type="synonym">Neptunus trituberculatus</name>
    <dbReference type="NCBI Taxonomy" id="210409"/>
    <lineage>
        <taxon>Eukaryota</taxon>
        <taxon>Metazoa</taxon>
        <taxon>Ecdysozoa</taxon>
        <taxon>Arthropoda</taxon>
        <taxon>Crustacea</taxon>
        <taxon>Multicrustacea</taxon>
        <taxon>Malacostraca</taxon>
        <taxon>Eumalacostraca</taxon>
        <taxon>Eucarida</taxon>
        <taxon>Decapoda</taxon>
        <taxon>Pleocyemata</taxon>
        <taxon>Brachyura</taxon>
        <taxon>Eubrachyura</taxon>
        <taxon>Portunoidea</taxon>
        <taxon>Portunidae</taxon>
        <taxon>Portuninae</taxon>
        <taxon>Portunus</taxon>
    </lineage>
</organism>
<evidence type="ECO:0000313" key="2">
    <source>
        <dbReference type="EMBL" id="MPD03402.1"/>
    </source>
</evidence>
<evidence type="ECO:0000313" key="3">
    <source>
        <dbReference type="Proteomes" id="UP000324222"/>
    </source>
</evidence>
<dbReference type="AlphaFoldDB" id="A0A5B7JZ95"/>
<evidence type="ECO:0000256" key="1">
    <source>
        <dbReference type="SAM" id="MobiDB-lite"/>
    </source>
</evidence>
<reference evidence="2 3" key="1">
    <citation type="submission" date="2019-05" db="EMBL/GenBank/DDBJ databases">
        <title>Another draft genome of Portunus trituberculatus and its Hox gene families provides insights of decapod evolution.</title>
        <authorList>
            <person name="Jeong J.-H."/>
            <person name="Song I."/>
            <person name="Kim S."/>
            <person name="Choi T."/>
            <person name="Kim D."/>
            <person name="Ryu S."/>
            <person name="Kim W."/>
        </authorList>
    </citation>
    <scope>NUCLEOTIDE SEQUENCE [LARGE SCALE GENOMIC DNA]</scope>
    <source>
        <tissue evidence="2">Muscle</tissue>
    </source>
</reference>